<dbReference type="PANTHER" id="PTHR12677">
    <property type="entry name" value="GOLGI APPARATUS MEMBRANE PROTEIN TVP38-RELATED"/>
    <property type="match status" value="1"/>
</dbReference>
<comment type="subcellular location">
    <subcellularLocation>
        <location evidence="1">Cell membrane</location>
        <topology evidence="1">Multi-pass membrane protein</topology>
    </subcellularLocation>
</comment>
<reference evidence="8" key="1">
    <citation type="submission" date="2021-01" db="EMBL/GenBank/DDBJ databases">
        <authorList>
            <person name="Corre E."/>
            <person name="Pelletier E."/>
            <person name="Niang G."/>
            <person name="Scheremetjew M."/>
            <person name="Finn R."/>
            <person name="Kale V."/>
            <person name="Holt S."/>
            <person name="Cochrane G."/>
            <person name="Meng A."/>
            <person name="Brown T."/>
            <person name="Cohen L."/>
        </authorList>
    </citation>
    <scope>NUCLEOTIDE SEQUENCE</scope>
    <source>
        <strain evidence="8">CCMP1381</strain>
    </source>
</reference>
<feature type="transmembrane region" description="Helical" evidence="6">
    <location>
        <begin position="78"/>
        <end position="99"/>
    </location>
</feature>
<dbReference type="InterPro" id="IPR032816">
    <property type="entry name" value="VTT_dom"/>
</dbReference>
<keyword evidence="2" id="KW-1003">Cell membrane</keyword>
<feature type="domain" description="VTT" evidence="7">
    <location>
        <begin position="63"/>
        <end position="182"/>
    </location>
</feature>
<evidence type="ECO:0000256" key="1">
    <source>
        <dbReference type="ARBA" id="ARBA00004651"/>
    </source>
</evidence>
<dbReference type="InterPro" id="IPR015414">
    <property type="entry name" value="TMEM64"/>
</dbReference>
<name>A0A7S2D292_9STRA</name>
<feature type="transmembrane region" description="Helical" evidence="6">
    <location>
        <begin position="202"/>
        <end position="223"/>
    </location>
</feature>
<feature type="transmembrane region" description="Helical" evidence="6">
    <location>
        <begin position="12"/>
        <end position="35"/>
    </location>
</feature>
<evidence type="ECO:0000256" key="2">
    <source>
        <dbReference type="ARBA" id="ARBA00022475"/>
    </source>
</evidence>
<proteinExistence type="predicted"/>
<dbReference type="PANTHER" id="PTHR12677:SF59">
    <property type="entry name" value="GOLGI APPARATUS MEMBRANE PROTEIN TVP38-RELATED"/>
    <property type="match status" value="1"/>
</dbReference>
<dbReference type="AlphaFoldDB" id="A0A7S2D292"/>
<feature type="transmembrane region" description="Helical" evidence="6">
    <location>
        <begin position="47"/>
        <end position="66"/>
    </location>
</feature>
<keyword evidence="4 6" id="KW-1133">Transmembrane helix</keyword>
<gene>
    <name evidence="8" type="ORF">DSPE1174_LOCUS18633</name>
</gene>
<accession>A0A7S2D292</accession>
<organism evidence="8">
    <name type="scientific">Octactis speculum</name>
    <dbReference type="NCBI Taxonomy" id="3111310"/>
    <lineage>
        <taxon>Eukaryota</taxon>
        <taxon>Sar</taxon>
        <taxon>Stramenopiles</taxon>
        <taxon>Ochrophyta</taxon>
        <taxon>Dictyochophyceae</taxon>
        <taxon>Dictyochales</taxon>
        <taxon>Dictyochaceae</taxon>
        <taxon>Octactis</taxon>
    </lineage>
</organism>
<keyword evidence="5 6" id="KW-0472">Membrane</keyword>
<sequence length="289" mass="32272">MIERLCFRRNLYILGAFMLIVFTLLMFLIRFPSFLMEPLNKRQRLQGVAVFIPLEILWIVMCLPITPLELGCGLVYGLYGLIINTVGKLLGCVTAFLLGRSCLRSYVERNFSHSHLIQEIDRALSQNRWSSIRLLLLIQLSYVPIALKNYGVSLTNVSLFSFTWTSLVGEFLGTCATVLAGSSTADIVKVAHGNEPMTSLQVVALSISVFSSVVFVLIMCSYIPRAMKMKEGISLSHLSQDLSNKTPDSSTECCLEEDRTTDFTQIYEASEDQVVLESALSPLNEGDIF</sequence>
<evidence type="ECO:0000256" key="6">
    <source>
        <dbReference type="SAM" id="Phobius"/>
    </source>
</evidence>
<evidence type="ECO:0000256" key="5">
    <source>
        <dbReference type="ARBA" id="ARBA00023136"/>
    </source>
</evidence>
<dbReference type="EMBL" id="HBGS01035995">
    <property type="protein sequence ID" value="CAD9441618.1"/>
    <property type="molecule type" value="Transcribed_RNA"/>
</dbReference>
<protein>
    <recommendedName>
        <fullName evidence="7">VTT domain-containing protein</fullName>
    </recommendedName>
</protein>
<evidence type="ECO:0000256" key="4">
    <source>
        <dbReference type="ARBA" id="ARBA00022989"/>
    </source>
</evidence>
<dbReference type="Pfam" id="PF09335">
    <property type="entry name" value="VTT_dom"/>
    <property type="match status" value="1"/>
</dbReference>
<evidence type="ECO:0000313" key="8">
    <source>
        <dbReference type="EMBL" id="CAD9441618.1"/>
    </source>
</evidence>
<evidence type="ECO:0000259" key="7">
    <source>
        <dbReference type="Pfam" id="PF09335"/>
    </source>
</evidence>
<evidence type="ECO:0000256" key="3">
    <source>
        <dbReference type="ARBA" id="ARBA00022692"/>
    </source>
</evidence>
<keyword evidence="3 6" id="KW-0812">Transmembrane</keyword>
<dbReference type="GO" id="GO:0005886">
    <property type="term" value="C:plasma membrane"/>
    <property type="evidence" value="ECO:0007669"/>
    <property type="project" value="UniProtKB-SubCell"/>
</dbReference>